<keyword evidence="9" id="KW-0520">NAD</keyword>
<dbReference type="InterPro" id="IPR002156">
    <property type="entry name" value="RNaseH_domain"/>
</dbReference>
<evidence type="ECO:0000256" key="10">
    <source>
        <dbReference type="SAM" id="MobiDB-lite"/>
    </source>
</evidence>
<dbReference type="Proteomes" id="UP000186817">
    <property type="component" value="Unassembled WGS sequence"/>
</dbReference>
<dbReference type="Gene3D" id="6.10.110.10">
    <property type="match status" value="1"/>
</dbReference>
<feature type="region of interest" description="Disordered" evidence="10">
    <location>
        <begin position="2374"/>
        <end position="2397"/>
    </location>
</feature>
<accession>A0A1Q9DYK4</accession>
<gene>
    <name evidence="13" type="primary">DGCR14</name>
    <name evidence="13" type="ORF">AK812_SmicGene17103</name>
</gene>
<dbReference type="InterPro" id="IPR019148">
    <property type="entry name" value="Nuclear_protein_DGCR14_ESS-2"/>
</dbReference>
<comment type="caution">
    <text evidence="13">The sequence shown here is derived from an EMBL/GenBank/DDBJ whole genome shotgun (WGS) entry which is preliminary data.</text>
</comment>
<feature type="compositionally biased region" description="Basic and acidic residues" evidence="10">
    <location>
        <begin position="3669"/>
        <end position="3703"/>
    </location>
</feature>
<dbReference type="Gene3D" id="3.60.10.10">
    <property type="entry name" value="Endonuclease/exonuclease/phosphatase"/>
    <property type="match status" value="1"/>
</dbReference>
<evidence type="ECO:0000256" key="8">
    <source>
        <dbReference type="ARBA" id="ARBA00023242"/>
    </source>
</evidence>
<feature type="compositionally biased region" description="Acidic residues" evidence="10">
    <location>
        <begin position="83"/>
        <end position="99"/>
    </location>
</feature>
<dbReference type="PANTHER" id="PTHR12940:SF0">
    <property type="entry name" value="SPLICING FACTOR ESS-2 HOMOLOG"/>
    <property type="match status" value="1"/>
</dbReference>
<keyword evidence="5" id="KW-0812">Transmembrane</keyword>
<feature type="region of interest" description="Disordered" evidence="10">
    <location>
        <begin position="78"/>
        <end position="109"/>
    </location>
</feature>
<keyword evidence="9" id="KW-0328">Glycosyltransferase</keyword>
<evidence type="ECO:0000256" key="7">
    <source>
        <dbReference type="ARBA" id="ARBA00023136"/>
    </source>
</evidence>
<feature type="region of interest" description="Disordered" evidence="10">
    <location>
        <begin position="3665"/>
        <end position="3723"/>
    </location>
</feature>
<evidence type="ECO:0000259" key="11">
    <source>
        <dbReference type="PROSITE" id="PS50879"/>
    </source>
</evidence>
<dbReference type="EMBL" id="LSRX01000333">
    <property type="protein sequence ID" value="OLQ00271.1"/>
    <property type="molecule type" value="Genomic_DNA"/>
</dbReference>
<keyword evidence="6" id="KW-1133">Transmembrane helix</keyword>
<evidence type="ECO:0000256" key="4">
    <source>
        <dbReference type="ARBA" id="ARBA00009072"/>
    </source>
</evidence>
<dbReference type="InterPro" id="IPR038213">
    <property type="entry name" value="IFI6/IFI27-like_sf"/>
</dbReference>
<keyword evidence="14" id="KW-1185">Reference proteome</keyword>
<comment type="similarity">
    <text evidence="3">Belongs to the IFI6/IFI27 family.</text>
</comment>
<dbReference type="PROSITE" id="PS51059">
    <property type="entry name" value="PARP_CATALYTIC"/>
    <property type="match status" value="1"/>
</dbReference>
<dbReference type="InterPro" id="IPR012337">
    <property type="entry name" value="RNaseH-like_sf"/>
</dbReference>
<evidence type="ECO:0000256" key="5">
    <source>
        <dbReference type="ARBA" id="ARBA00022692"/>
    </source>
</evidence>
<dbReference type="Pfam" id="PF09751">
    <property type="entry name" value="Es2"/>
    <property type="match status" value="1"/>
</dbReference>
<feature type="compositionally biased region" description="Polar residues" evidence="10">
    <location>
        <begin position="3769"/>
        <end position="3778"/>
    </location>
</feature>
<dbReference type="InterPro" id="IPR036397">
    <property type="entry name" value="RNaseH_sf"/>
</dbReference>
<feature type="region of interest" description="Disordered" evidence="10">
    <location>
        <begin position="3743"/>
        <end position="3789"/>
    </location>
</feature>
<evidence type="ECO:0000313" key="13">
    <source>
        <dbReference type="EMBL" id="OLQ00271.1"/>
    </source>
</evidence>
<feature type="region of interest" description="Disordered" evidence="10">
    <location>
        <begin position="772"/>
        <end position="830"/>
    </location>
</feature>
<evidence type="ECO:0000256" key="1">
    <source>
        <dbReference type="ARBA" id="ARBA00004123"/>
    </source>
</evidence>
<evidence type="ECO:0000256" key="6">
    <source>
        <dbReference type="ARBA" id="ARBA00022989"/>
    </source>
</evidence>
<feature type="region of interest" description="Disordered" evidence="10">
    <location>
        <begin position="394"/>
        <end position="446"/>
    </location>
</feature>
<dbReference type="InterPro" id="IPR009311">
    <property type="entry name" value="IFI6/IFI27-like"/>
</dbReference>
<dbReference type="Gene3D" id="3.30.420.10">
    <property type="entry name" value="Ribonuclease H-like superfamily/Ribonuclease H"/>
    <property type="match status" value="1"/>
</dbReference>
<protein>
    <recommendedName>
        <fullName evidence="9">Poly [ADP-ribose] polymerase</fullName>
        <shortName evidence="9">PARP</shortName>
        <ecNumber evidence="9">2.4.2.-</ecNumber>
    </recommendedName>
</protein>
<dbReference type="GO" id="GO:0003950">
    <property type="term" value="F:NAD+ poly-ADP-ribosyltransferase activity"/>
    <property type="evidence" value="ECO:0007669"/>
    <property type="project" value="UniProtKB-UniRule"/>
</dbReference>
<comment type="similarity">
    <text evidence="4">Belongs to the ESS2 family.</text>
</comment>
<dbReference type="GO" id="GO:0071013">
    <property type="term" value="C:catalytic step 2 spliceosome"/>
    <property type="evidence" value="ECO:0007669"/>
    <property type="project" value="TreeGrafter"/>
</dbReference>
<dbReference type="InterPro" id="IPR036691">
    <property type="entry name" value="Endo/exonu/phosph_ase_sf"/>
</dbReference>
<dbReference type="Pfam" id="PF06140">
    <property type="entry name" value="Ifi-6-16"/>
    <property type="match status" value="1"/>
</dbReference>
<keyword evidence="8" id="KW-0539">Nucleus</keyword>
<name>A0A1Q9DYK4_SYMMI</name>
<dbReference type="SUPFAM" id="SSF56399">
    <property type="entry name" value="ADP-ribosylation"/>
    <property type="match status" value="1"/>
</dbReference>
<dbReference type="GO" id="GO:0003676">
    <property type="term" value="F:nucleic acid binding"/>
    <property type="evidence" value="ECO:0007669"/>
    <property type="project" value="InterPro"/>
</dbReference>
<sequence>MPLRLHRNRLVKADGVSSATHPYEAADLLEECGEQIVPVFPQTTPGVAAFVAAPTWFAEERFTTDEWANRKGIADFDQHEEEHPESEEDFSPDPDDAEDTCASSLASSTSYRPEPVLLTLPVPGDIEQAMRELQTFRSPDIRHFFPSLVPVPYQPMAECVFFLATTRWPKMSVEVLMDCRQLTGLVFTVSIPPLATAALLSEHAGVAWWRAAAVWVEPFSRPLQASDVARLQPGSLVVFQSPDGAPPDPGDLSTMLRTATGWDRDVTLPFHFDPSIFILSDEGSFRYAMGGARLQRSALASLLEYDPGCLLREVFEEGPVQSFLTKDRSVFLGVTWRIVWDGMFPLNQYVAEHVNRCPTGFQVDVQGAFPIAGGDFLSVSDGTTLVVSYVFSQPTRPGTSSSGSDRGRSSVDSLMSGSEDEGGSDSSDGTQGQAPADLPLNKPLPRSVQPPDSWVLRGLTCLRVSMPSMLVNFIVLKPEYVKETAALSLTLPCTLGEAIDTLQAARTTEDFIRFPHLWAVNPQSVSGHAVFVAGPRWHPTALIICVNTTAIDGRLFAAYTGDYADYEALCWHADLPPGAGYQVYVGDDDQPLPPYIRVHLVDGMQATFVPDNAGSTLPLLLTRSEPWQAPCELPEPDIRDAYLLVSRDDHVLHIEDFGRPFRFRENIAARAGLGSQAFHILPADPPVRNVAIAGITCRTILAACVCSSGVDRCRGTFFDLRPIQEGIRFVCRDDPAVDLDSLKEAMADSVPMGWAAQFRYEEADAAQEVAYDAVGSDDASQHGGRQNDDGRSHGHGRSRAAGDPGSSQNGDRQPGDEVPDDPPTLAPATGVGGGLTPLHFLLYSPEYKPEGLAPGLTPPMLFSAIIEHLLRAAEDHRRSPRLIPVHPQPQRHPAALLALPFWPTETVAVLFDCHENPRRVFAACVPRYFVRDDAVFMAQVDPTGGFDVYHRDIPWAIPDGYWIYPEEGDLIAFYPAGAAQDPAVGFHQLLQGEARAGPLPQDLWDSAITWVLSDGSHVAVPIPEDQFALNSAQAAAALDLRPGHFLLVPTTPEIVDHARNGTPSRRALIAAQTEGERDVDVRHRIPYVLDLRPIHLYLSSAFAPDGVVDLWLSLAPLLGLVVPVLVMLALVAPGILLVVAVNTRGSDISGGSPLLPDAIADGRETVTPIFPDHVQAMLILVDLCRLLWVHQCALRIACVSQLCEDKPGCITRPAFAATGGVLPRHELDSAGIVAAPCARDFGTAGAVPRTAAHGTVKHRTGWLLGLVLLSQFQRGWGAPDTSLTGPLGSHVIGLPHFVPAVQKCSLQPVCDYATEGVRLRHCLLCSLSTSRPTIVVLAAPRAGRDVLSLSLCAAIGLPPPDNAPRDVVVLAGLHWQPLALAAPPQRDFGGRSGPVLLGGLRMSFSYQDLRALLDTVCQPAAMHQVIRLAPAADTSKIFDTEAHATGLTDARLHCFTDGSFTASMRDSHAKLGWACVFVDPVNQRIGLLSGRRPMWLPEDSDPPSAFVAECLALEAALRVCGTALWNVPVVIRSDCFSAVEIAAGRARSSDSGVAGLLRHAGSFGRTATRYPPVIEHVRGHAGCLFNEIADVAAKLAANGHDLGVLASPAEAGTFWWSHHGRALDWAGLVCQCAATHPCLPKLGTNAPSCHSNAGLTPLQCIEPFLPFVSSETGDERRTGSLRLRLATYNVLSLCGKAFHDNNTAGLAFAPARPAILAAALHACGVSVAGIQEARTAEGRLTTEGFLRICSGAVKGQFGVELWFKVNCPVVASDATDSALAAFEPSALTVLHADPRRLLVLFSAADVRLLFVSLHAPHRGAESHILDSWWLTTRQLLERHASRGLVFLMGDCNASVGSVTSCAVGDHAADTQDVAGDHLHDILQRLSAWLPATFSSVHDGPSGAYVQKRNQAESRIDFVAIPGILARSQVWSWVEPSIHAGQPIIDHLAALVSVCARIVTSHGKHVVKRPRINASLLRTPEGQACATKLFASAPQVPWEVGPDAHAALVVAHLQKGLQEVAAKKGSQPKHPYLTGETWTLQRHVAGLRRRLYRIKVATRAQELAAAFAALRLGHGRPLRVYRVSAWVQSAGDAVAQVGQALQSASKQLRAGCKADRAVYLSSLADSVSGGGLSAHEDLRRLLCMRKRKPFAPEVLPQLLDEQGELCGDHESTLARWRRHFSRLEAGIVLEPQSVAGLCPPVPFCSDVPAADFPTPADLLGAILHTKAGKACGPDGIPAELGQADPVAFQSLLWPLLLKVGMMCREPLGFKSGILTWLYKGKGSKVECDSYRAIMLLSVLAKTLHRAFRPALYTFFQQTALPTQMGGKKSTTVLFGSHISRAYGVWCASQKTSTIILFADVSAAYYSAVRSLTARRDEKPTRDQTLPPDPDVQEQMAAPSALSKGGATDWLQALTHDFNDRTWMTLAGDSTQVQTTRGSRPGSSWADLFFGVTVPGILSLRDTMHTAAPRPRTRVTIPWDGWKGFFDPPRGNCPDATSVDLDDVVWADDLASYLRIADPAEAATRLGFEASVLNDSFRGFGYSLSFGANKTAAVVHLRGPGAKAARRALFSNTSGLAVLSEAGPAQRLPLVPEYRHLGVRIAANNSLLPEIRMRVAAAWTAFRQGKTKVFRSKRISLARKGAILGSHVLSRLTFGSGAWSQLKQGEMTLFSRTVISMYRQCLGLAHADDQHVSTATICALIGQADPGTILHTERLRYARQLVCNGPEALWALVRGDNAYLSSVRDAFRWLLTWVRATCALPDPSGDWGPWADTMCNRPGLFRGLVKRARALEVVRISCFASLQALLRTLEQTGGARAAAVRADGERPDRYTEVCIAVHPQMPPLRVAGTVNGGDGHGATRTHPGLVDALLALDDPDSDAVWQTLLDFAEPLDVLKQSLQVWATHPDAVPTAAELAEDIRLMLDPELWCDDFRKGKGRAQSFLACVDLQRPTDCSLDFVLSGAACHFRIDDPPLPEFVFPFRHSIPLTAARRHLAWLEHACDTFGAFLSATQLSPVSLMASHQLAQGAGLVRRERVLRPIPRLPGAAGAAAARLSAWEKDDGSESALQQPMQDVVVLHAKTLNLQCISCRDLLSRGPELAEHLGYQFVGIKKGSHAALGQSLEARAHGGGVPSMMRGGVTASLQSIGASGIIKPEAKHAIAAALQRARLISDRDYLAAITGRPQMVVVSIPSYFSSPQPDIPLLMNDYRENGHNHRMAEQMLKETHLKHGLQLCRCHCREHDGCCRMEVEKVQRIENKALFERFKVYEAAVAEDLRQRPVNDLEEVLVRGIHPWLQRLGCRNGLCKAANTVYLLHGTRQHNLDSVLKHGLRTKFSLHKTPDGLYGRGLYFANNSCKAFQYAGHGGCIIVCRVVLGSIERHRIVDPVIDAAFNHGELQFPILEIWHVLRTKRYNGLCRRPPEYTVIVASANAGLSVAGQHQALLKLTSGREVLVDLSSVGLDEFQQVFTSEDNASFEAVLEKDRQRRREKEWWVEGPELKHNTKCKEQALDFDKVEVVNRPGTIMTCEFQARNTLYFKPKGELSAAPDKPAIECRNTRFTSQEQSDLDETLMAAIAAKHARENGLQLADILAKMLKDGTFSVAALHNYGQLRAVGGRLETPINQRNPQAGNFNFVSTPAMAPGDNGVSPFMTFGKIASTPRLLEEEIGPSFRVAEESPRDRAAEKLARGAMQRQRESKQNSKKERLKALGLTPNASPASVRTTPASVASKVTPMTPIGQLLHRAQRMAQRGGRLRIGASRPPTEEREAKRPRTNSVQKSRQSGIPAAMMADLL</sequence>
<comment type="subcellular location">
    <subcellularLocation>
        <location evidence="2">Membrane</location>
        <topology evidence="2">Multi-pass membrane protein</topology>
    </subcellularLocation>
    <subcellularLocation>
        <location evidence="1">Nucleus</location>
    </subcellularLocation>
</comment>
<dbReference type="SUPFAM" id="SSF56219">
    <property type="entry name" value="DNase I-like"/>
    <property type="match status" value="1"/>
</dbReference>
<dbReference type="PANTHER" id="PTHR12940">
    <property type="entry name" value="ES-2 PROTEIN - RELATED"/>
    <property type="match status" value="1"/>
</dbReference>
<dbReference type="OrthoDB" id="414688at2759"/>
<dbReference type="PROSITE" id="PS50879">
    <property type="entry name" value="RNASE_H_1"/>
    <property type="match status" value="1"/>
</dbReference>
<feature type="compositionally biased region" description="Polar residues" evidence="10">
    <location>
        <begin position="3709"/>
        <end position="3722"/>
    </location>
</feature>
<dbReference type="EC" id="2.4.2.-" evidence="9"/>
<evidence type="ECO:0000259" key="12">
    <source>
        <dbReference type="PROSITE" id="PS51059"/>
    </source>
</evidence>
<keyword evidence="9" id="KW-0808">Transferase</keyword>
<proteinExistence type="inferred from homology"/>
<dbReference type="SUPFAM" id="SSF53098">
    <property type="entry name" value="Ribonuclease H-like"/>
    <property type="match status" value="1"/>
</dbReference>
<feature type="domain" description="RNase H type-1" evidence="11">
    <location>
        <begin position="1448"/>
        <end position="1598"/>
    </location>
</feature>
<dbReference type="Pfam" id="PF00644">
    <property type="entry name" value="PARP"/>
    <property type="match status" value="1"/>
</dbReference>
<evidence type="ECO:0000313" key="14">
    <source>
        <dbReference type="Proteomes" id="UP000186817"/>
    </source>
</evidence>
<dbReference type="InterPro" id="IPR012317">
    <property type="entry name" value="Poly(ADP-ribose)pol_cat_dom"/>
</dbReference>
<reference evidence="13 14" key="1">
    <citation type="submission" date="2016-02" db="EMBL/GenBank/DDBJ databases">
        <title>Genome analysis of coral dinoflagellate symbionts highlights evolutionary adaptations to a symbiotic lifestyle.</title>
        <authorList>
            <person name="Aranda M."/>
            <person name="Li Y."/>
            <person name="Liew Y.J."/>
            <person name="Baumgarten S."/>
            <person name="Simakov O."/>
            <person name="Wilson M."/>
            <person name="Piel J."/>
            <person name="Ashoor H."/>
            <person name="Bougouffa S."/>
            <person name="Bajic V.B."/>
            <person name="Ryu T."/>
            <person name="Ravasi T."/>
            <person name="Bayer T."/>
            <person name="Micklem G."/>
            <person name="Kim H."/>
            <person name="Bhak J."/>
            <person name="Lajeunesse T.C."/>
            <person name="Voolstra C.R."/>
        </authorList>
    </citation>
    <scope>NUCLEOTIDE SEQUENCE [LARGE SCALE GENOMIC DNA]</scope>
    <source>
        <strain evidence="13 14">CCMP2467</strain>
    </source>
</reference>
<dbReference type="Gene3D" id="3.90.228.10">
    <property type="match status" value="1"/>
</dbReference>
<organism evidence="13 14">
    <name type="scientific">Symbiodinium microadriaticum</name>
    <name type="common">Dinoflagellate</name>
    <name type="synonym">Zooxanthella microadriatica</name>
    <dbReference type="NCBI Taxonomy" id="2951"/>
    <lineage>
        <taxon>Eukaryota</taxon>
        <taxon>Sar</taxon>
        <taxon>Alveolata</taxon>
        <taxon>Dinophyceae</taxon>
        <taxon>Suessiales</taxon>
        <taxon>Symbiodiniaceae</taxon>
        <taxon>Symbiodinium</taxon>
    </lineage>
</organism>
<feature type="compositionally biased region" description="Low complexity" evidence="10">
    <location>
        <begin position="400"/>
        <end position="417"/>
    </location>
</feature>
<evidence type="ECO:0000256" key="9">
    <source>
        <dbReference type="RuleBase" id="RU362114"/>
    </source>
</evidence>
<evidence type="ECO:0000256" key="3">
    <source>
        <dbReference type="ARBA" id="ARBA00007262"/>
    </source>
</evidence>
<evidence type="ECO:0000256" key="2">
    <source>
        <dbReference type="ARBA" id="ARBA00004141"/>
    </source>
</evidence>
<keyword evidence="7" id="KW-0472">Membrane</keyword>
<dbReference type="GO" id="GO:0004523">
    <property type="term" value="F:RNA-DNA hybrid ribonuclease activity"/>
    <property type="evidence" value="ECO:0007669"/>
    <property type="project" value="InterPro"/>
</dbReference>
<feature type="domain" description="PARP catalytic" evidence="12">
    <location>
        <begin position="3187"/>
        <end position="3485"/>
    </location>
</feature>